<dbReference type="CDD" id="cd03241">
    <property type="entry name" value="ABC_RecN"/>
    <property type="match status" value="2"/>
</dbReference>
<evidence type="ECO:0000256" key="7">
    <source>
        <dbReference type="ARBA" id="ARBA00023204"/>
    </source>
</evidence>
<dbReference type="GO" id="GO:0006281">
    <property type="term" value="P:DNA repair"/>
    <property type="evidence" value="ECO:0007669"/>
    <property type="project" value="UniProtKB-KW"/>
</dbReference>
<keyword evidence="4" id="KW-0547">Nucleotide-binding</keyword>
<keyword evidence="6" id="KW-0067">ATP-binding</keyword>
<proteinExistence type="inferred from homology"/>
<sequence length="542" mass="61091">MLAFLKVKDFAIIDELQVEFGEGFNVITGETGAGKSIIINALSSLMKTKTSADVVRANTDHAEVTGHFFYKDEEYILRRIISASGRSRAFLNDNPVSANRLAELGDTLVNIYGQNEFQYLLNKESYVGILDSLLSLDNERTVLAERVQALRKCEAELSRKRKEAEGREKEIVLLEFQVEEIDREKLKEGEEEELKERVKILRDAEKIRGVLRAIGEGLYEGEDSAHSSFRKSVSLLKPFCSVETVEKLKERIETISFDIEDIFARINDMEKGLFCDPEELQRLEERLFRIYELKSKYGKTYREIRQYEESANQRLVYLKTLSTDISGLEIQKAALETDVMERADRLSEKRRGGTAPIERAIVDELAFLSMKGIVFQIGIIDKGAIDENGKDDIEFLISTNPGEPLKPLRKIASGGELSRIMLAIKRVIGGDEEKTLIFDEVDAGIGGRVADLVGRRLQDLAGTHQVISITHLPQIATYGDHHFLVEKSYGRGTTRTGIRKLSGAERVVELARMLGGTTITEKTLQRAEEMIHYAAKGINQGY</sequence>
<accession>A0A351U2G6</accession>
<dbReference type="GO" id="GO:0005524">
    <property type="term" value="F:ATP binding"/>
    <property type="evidence" value="ECO:0007669"/>
    <property type="project" value="UniProtKB-KW"/>
</dbReference>
<evidence type="ECO:0000256" key="4">
    <source>
        <dbReference type="ARBA" id="ARBA00022741"/>
    </source>
</evidence>
<keyword evidence="7 9" id="KW-0234">DNA repair</keyword>
<evidence type="ECO:0000256" key="3">
    <source>
        <dbReference type="ARBA" id="ARBA00021315"/>
    </source>
</evidence>
<comment type="similarity">
    <text evidence="2 9">Belongs to the RecN family.</text>
</comment>
<gene>
    <name evidence="11" type="primary">recN</name>
    <name evidence="11" type="ORF">GXY80_03060</name>
</gene>
<evidence type="ECO:0000256" key="6">
    <source>
        <dbReference type="ARBA" id="ARBA00022840"/>
    </source>
</evidence>
<feature type="domain" description="RecF/RecN/SMC N-terminal" evidence="10">
    <location>
        <begin position="5"/>
        <end position="481"/>
    </location>
</feature>
<dbReference type="NCBIfam" id="TIGR00634">
    <property type="entry name" value="recN"/>
    <property type="match status" value="1"/>
</dbReference>
<name>A0A351U2G6_9BACT</name>
<comment type="caution">
    <text evidence="11">The sequence shown here is derived from an EMBL/GenBank/DDBJ whole genome shotgun (WGS) entry which is preliminary data.</text>
</comment>
<dbReference type="InterPro" id="IPR003395">
    <property type="entry name" value="RecF/RecN/SMC_N"/>
</dbReference>
<dbReference type="InterPro" id="IPR004604">
    <property type="entry name" value="DNA_recomb/repair_RecN"/>
</dbReference>
<evidence type="ECO:0000256" key="1">
    <source>
        <dbReference type="ARBA" id="ARBA00003618"/>
    </source>
</evidence>
<evidence type="ECO:0000256" key="9">
    <source>
        <dbReference type="PIRNR" id="PIRNR003128"/>
    </source>
</evidence>
<dbReference type="GO" id="GO:0009432">
    <property type="term" value="P:SOS response"/>
    <property type="evidence" value="ECO:0007669"/>
    <property type="project" value="TreeGrafter"/>
</dbReference>
<dbReference type="PIRSF" id="PIRSF003128">
    <property type="entry name" value="RecN"/>
    <property type="match status" value="1"/>
</dbReference>
<comment type="function">
    <text evidence="1 9">May be involved in recombinational repair of damaged DNA.</text>
</comment>
<protein>
    <recommendedName>
        <fullName evidence="3 9">DNA repair protein RecN</fullName>
    </recommendedName>
    <alternativeName>
        <fullName evidence="8 9">Recombination protein N</fullName>
    </alternativeName>
</protein>
<evidence type="ECO:0000313" key="12">
    <source>
        <dbReference type="Proteomes" id="UP000777265"/>
    </source>
</evidence>
<dbReference type="PANTHER" id="PTHR11059">
    <property type="entry name" value="DNA REPAIR PROTEIN RECN"/>
    <property type="match status" value="1"/>
</dbReference>
<dbReference type="InterPro" id="IPR027417">
    <property type="entry name" value="P-loop_NTPase"/>
</dbReference>
<dbReference type="GO" id="GO:0006310">
    <property type="term" value="P:DNA recombination"/>
    <property type="evidence" value="ECO:0007669"/>
    <property type="project" value="InterPro"/>
</dbReference>
<keyword evidence="5 9" id="KW-0227">DNA damage</keyword>
<organism evidence="11 12">
    <name type="scientific">Syntrophorhabdus aromaticivorans</name>
    <dbReference type="NCBI Taxonomy" id="328301"/>
    <lineage>
        <taxon>Bacteria</taxon>
        <taxon>Pseudomonadati</taxon>
        <taxon>Thermodesulfobacteriota</taxon>
        <taxon>Syntrophorhabdia</taxon>
        <taxon>Syntrophorhabdales</taxon>
        <taxon>Syntrophorhabdaceae</taxon>
        <taxon>Syntrophorhabdus</taxon>
    </lineage>
</organism>
<evidence type="ECO:0000256" key="8">
    <source>
        <dbReference type="ARBA" id="ARBA00033408"/>
    </source>
</evidence>
<dbReference type="Gene3D" id="3.40.50.300">
    <property type="entry name" value="P-loop containing nucleotide triphosphate hydrolases"/>
    <property type="match status" value="2"/>
</dbReference>
<dbReference type="GO" id="GO:0043590">
    <property type="term" value="C:bacterial nucleoid"/>
    <property type="evidence" value="ECO:0007669"/>
    <property type="project" value="TreeGrafter"/>
</dbReference>
<evidence type="ECO:0000256" key="5">
    <source>
        <dbReference type="ARBA" id="ARBA00022763"/>
    </source>
</evidence>
<evidence type="ECO:0000256" key="2">
    <source>
        <dbReference type="ARBA" id="ARBA00009441"/>
    </source>
</evidence>
<dbReference type="PANTHER" id="PTHR11059:SF0">
    <property type="entry name" value="DNA REPAIR PROTEIN RECN"/>
    <property type="match status" value="1"/>
</dbReference>
<reference evidence="11" key="2">
    <citation type="submission" date="2020-01" db="EMBL/GenBank/DDBJ databases">
        <authorList>
            <person name="Campanaro S."/>
        </authorList>
    </citation>
    <scope>NUCLEOTIDE SEQUENCE</scope>
    <source>
        <strain evidence="11">AS06rmzACSIP_7</strain>
    </source>
</reference>
<dbReference type="AlphaFoldDB" id="A0A351U2G6"/>
<dbReference type="SUPFAM" id="SSF52540">
    <property type="entry name" value="P-loop containing nucleoside triphosphate hydrolases"/>
    <property type="match status" value="1"/>
</dbReference>
<dbReference type="Proteomes" id="UP000777265">
    <property type="component" value="Unassembled WGS sequence"/>
</dbReference>
<dbReference type="STRING" id="909663.GCA_000512235_02164"/>
<evidence type="ECO:0000313" key="11">
    <source>
        <dbReference type="EMBL" id="NLW34450.1"/>
    </source>
</evidence>
<reference evidence="11" key="1">
    <citation type="journal article" date="2020" name="Biotechnol. Biofuels">
        <title>New insights from the biogas microbiome by comprehensive genome-resolved metagenomics of nearly 1600 species originating from multiple anaerobic digesters.</title>
        <authorList>
            <person name="Campanaro S."/>
            <person name="Treu L."/>
            <person name="Rodriguez-R L.M."/>
            <person name="Kovalovszki A."/>
            <person name="Ziels R.M."/>
            <person name="Maus I."/>
            <person name="Zhu X."/>
            <person name="Kougias P.G."/>
            <person name="Basile A."/>
            <person name="Luo G."/>
            <person name="Schluter A."/>
            <person name="Konstantinidis K.T."/>
            <person name="Angelidaki I."/>
        </authorList>
    </citation>
    <scope>NUCLEOTIDE SEQUENCE</scope>
    <source>
        <strain evidence="11">AS06rmzACSIP_7</strain>
    </source>
</reference>
<dbReference type="EMBL" id="JAAYEE010000052">
    <property type="protein sequence ID" value="NLW34450.1"/>
    <property type="molecule type" value="Genomic_DNA"/>
</dbReference>
<dbReference type="Pfam" id="PF02463">
    <property type="entry name" value="SMC_N"/>
    <property type="match status" value="1"/>
</dbReference>
<evidence type="ECO:0000259" key="10">
    <source>
        <dbReference type="Pfam" id="PF02463"/>
    </source>
</evidence>